<evidence type="ECO:0000256" key="1">
    <source>
        <dbReference type="SAM" id="SignalP"/>
    </source>
</evidence>
<dbReference type="EMBL" id="AAMT01000001">
    <property type="protein sequence ID" value="EAQ14988.1"/>
    <property type="molecule type" value="Genomic_DNA"/>
</dbReference>
<keyword evidence="3" id="KW-1185">Reference proteome</keyword>
<dbReference type="GO" id="GO:0008237">
    <property type="term" value="F:metallopeptidase activity"/>
    <property type="evidence" value="ECO:0007669"/>
    <property type="project" value="InterPro"/>
</dbReference>
<comment type="caution">
    <text evidence="2">The sequence shown here is derived from an EMBL/GenBank/DDBJ whole genome shotgun (WGS) entry which is preliminary data.</text>
</comment>
<sequence length="222" mass="24005">MRIAAALLAACLPGLALAQEFVEANGPMSDDDFYNAVSCGADPGGECRKPLVKWDRLGPIRIAVRQIDDAYLGGKKLRAAAALERAIQALNGADAGFRVVEVDAAADAEIEVFFFDLERGDPIAGTGIEGVDGSPLGGASTRVLFERETGRIRQVAIIFSTTLQIRAYESVMLEELTQAMGLMTDIRNPYYDETSVFSQDTNASTELGEQDIMALKRHYARP</sequence>
<dbReference type="Gene3D" id="3.40.390.10">
    <property type="entry name" value="Collagenase (Catalytic Domain)"/>
    <property type="match status" value="1"/>
</dbReference>
<dbReference type="HOGENOM" id="CLU_1209079_0_0_5"/>
<dbReference type="AlphaFoldDB" id="A3VAP7"/>
<dbReference type="InterPro" id="IPR024079">
    <property type="entry name" value="MetalloPept_cat_dom_sf"/>
</dbReference>
<accession>A3VAP7</accession>
<proteinExistence type="predicted"/>
<feature type="signal peptide" evidence="1">
    <location>
        <begin position="1"/>
        <end position="18"/>
    </location>
</feature>
<gene>
    <name evidence="2" type="ORF">RB2654_20433</name>
</gene>
<dbReference type="Pfam" id="PF11150">
    <property type="entry name" value="DUF2927"/>
    <property type="match status" value="1"/>
</dbReference>
<feature type="chain" id="PRO_5002661615" description="DUF2927 domain-containing protein" evidence="1">
    <location>
        <begin position="19"/>
        <end position="222"/>
    </location>
</feature>
<organism evidence="2 3">
    <name type="scientific">Maritimibacter alkaliphilus HTCC2654</name>
    <dbReference type="NCBI Taxonomy" id="314271"/>
    <lineage>
        <taxon>Bacteria</taxon>
        <taxon>Pseudomonadati</taxon>
        <taxon>Pseudomonadota</taxon>
        <taxon>Alphaproteobacteria</taxon>
        <taxon>Rhodobacterales</taxon>
        <taxon>Roseobacteraceae</taxon>
        <taxon>Maritimibacter</taxon>
    </lineage>
</organism>
<reference evidence="2 3" key="1">
    <citation type="journal article" date="2010" name="J. Bacteriol.">
        <title>Genome sequences of Pelagibaca bermudensis HTCC2601T and Maritimibacter alkaliphilus HTCC2654T, the type strains of two marine Roseobacter genera.</title>
        <authorList>
            <person name="Thrash J.C."/>
            <person name="Cho J.C."/>
            <person name="Ferriera S."/>
            <person name="Johnson J."/>
            <person name="Vergin K.L."/>
            <person name="Giovannoni S.J."/>
        </authorList>
    </citation>
    <scope>NUCLEOTIDE SEQUENCE [LARGE SCALE GENOMIC DNA]</scope>
    <source>
        <strain evidence="2 3">HTCC2654</strain>
    </source>
</reference>
<dbReference type="OrthoDB" id="7861229at2"/>
<name>A3VAP7_9RHOB</name>
<dbReference type="eggNOG" id="ENOG5031P0H">
    <property type="taxonomic scope" value="Bacteria"/>
</dbReference>
<protein>
    <recommendedName>
        <fullName evidence="4">DUF2927 domain-containing protein</fullName>
    </recommendedName>
</protein>
<dbReference type="STRING" id="314271.RB2654_20433"/>
<evidence type="ECO:0008006" key="4">
    <source>
        <dbReference type="Google" id="ProtNLM"/>
    </source>
</evidence>
<keyword evidence="1" id="KW-0732">Signal</keyword>
<dbReference type="InterPro" id="IPR021323">
    <property type="entry name" value="DUF2927"/>
</dbReference>
<dbReference type="Proteomes" id="UP000002931">
    <property type="component" value="Unassembled WGS sequence"/>
</dbReference>
<evidence type="ECO:0000313" key="3">
    <source>
        <dbReference type="Proteomes" id="UP000002931"/>
    </source>
</evidence>
<dbReference type="RefSeq" id="WP_008335007.1">
    <property type="nucleotide sequence ID" value="NZ_CH902578.1"/>
</dbReference>
<evidence type="ECO:0000313" key="2">
    <source>
        <dbReference type="EMBL" id="EAQ14988.1"/>
    </source>
</evidence>